<dbReference type="Pfam" id="PF05380">
    <property type="entry name" value="Peptidase_A17"/>
    <property type="match status" value="1"/>
</dbReference>
<keyword evidence="2" id="KW-1185">Reference proteome</keyword>
<organism evidence="1 2">
    <name type="scientific">Pelobates cultripes</name>
    <name type="common">Western spadefoot toad</name>
    <dbReference type="NCBI Taxonomy" id="61616"/>
    <lineage>
        <taxon>Eukaryota</taxon>
        <taxon>Metazoa</taxon>
        <taxon>Chordata</taxon>
        <taxon>Craniata</taxon>
        <taxon>Vertebrata</taxon>
        <taxon>Euteleostomi</taxon>
        <taxon>Amphibia</taxon>
        <taxon>Batrachia</taxon>
        <taxon>Anura</taxon>
        <taxon>Pelobatoidea</taxon>
        <taxon>Pelobatidae</taxon>
        <taxon>Pelobates</taxon>
    </lineage>
</organism>
<protein>
    <submittedName>
        <fullName evidence="1">Uncharacterized protein LOC113643787</fullName>
    </submittedName>
</protein>
<evidence type="ECO:0000313" key="1">
    <source>
        <dbReference type="EMBL" id="CAH2223436.1"/>
    </source>
</evidence>
<name>A0AAD1R4Q3_PELCU</name>
<gene>
    <name evidence="1" type="ORF">PECUL_23A017497</name>
</gene>
<reference evidence="1" key="1">
    <citation type="submission" date="2022-03" db="EMBL/GenBank/DDBJ databases">
        <authorList>
            <person name="Alioto T."/>
            <person name="Alioto T."/>
            <person name="Gomez Garrido J."/>
        </authorList>
    </citation>
    <scope>NUCLEOTIDE SEQUENCE</scope>
</reference>
<feature type="non-terminal residue" evidence="1">
    <location>
        <position position="1"/>
    </location>
</feature>
<dbReference type="AlphaFoldDB" id="A0AAD1R4Q3"/>
<dbReference type="InterPro" id="IPR008042">
    <property type="entry name" value="Retrotrans_Pao"/>
</dbReference>
<dbReference type="Proteomes" id="UP001295444">
    <property type="component" value="Chromosome 01"/>
</dbReference>
<dbReference type="PANTHER" id="PTHR47331">
    <property type="entry name" value="PHD-TYPE DOMAIN-CONTAINING PROTEIN"/>
    <property type="match status" value="1"/>
</dbReference>
<evidence type="ECO:0000313" key="2">
    <source>
        <dbReference type="Proteomes" id="UP001295444"/>
    </source>
</evidence>
<accession>A0AAD1R4Q3</accession>
<proteinExistence type="predicted"/>
<sequence length="139" mass="15825">LHSSRHTEWQELCRRGINSDEALPESLSPRWEAWRSSLQALREIKIPRCNHPPDFGNTVKLELHHFSDASNIGYGAYSYLRYKNDIGQDHCIFVMAKAKVAPTNIKSLQRLGLSAAVTAAKLSVMLKAELEIEIDEEFF</sequence>
<dbReference type="EMBL" id="OW240912">
    <property type="protein sequence ID" value="CAH2223436.1"/>
    <property type="molecule type" value="Genomic_DNA"/>
</dbReference>
<dbReference type="PANTHER" id="PTHR47331:SF5">
    <property type="entry name" value="RIBONUCLEASE H"/>
    <property type="match status" value="1"/>
</dbReference>